<organism evidence="1 2">
    <name type="scientific">Sulfoacidibacillus ferrooxidans</name>
    <dbReference type="NCBI Taxonomy" id="2005001"/>
    <lineage>
        <taxon>Bacteria</taxon>
        <taxon>Bacillati</taxon>
        <taxon>Bacillota</taxon>
        <taxon>Bacilli</taxon>
        <taxon>Bacillales</taxon>
        <taxon>Alicyclobacillaceae</taxon>
        <taxon>Sulfoacidibacillus</taxon>
    </lineage>
</organism>
<dbReference type="Proteomes" id="UP001139263">
    <property type="component" value="Unassembled WGS sequence"/>
</dbReference>
<accession>A0A9X2AD48</accession>
<sequence>MLGFKSFETAEKTLAGIEAMHMLGKKQVELQHLPTSSTALLVDR</sequence>
<gene>
    <name evidence="1" type="ORF">MM817_03165</name>
</gene>
<protein>
    <submittedName>
        <fullName evidence="1">Uncharacterized protein</fullName>
    </submittedName>
</protein>
<reference evidence="1" key="1">
    <citation type="submission" date="2022-03" db="EMBL/GenBank/DDBJ databases">
        <title>Draft Genome Sequence of Firmicute Strain S0AB, a Heterotrophic Iron/Sulfur-Oxidizing Extreme Acidophile.</title>
        <authorList>
            <person name="Vergara E."/>
            <person name="Pakostova E."/>
            <person name="Johnson D.B."/>
            <person name="Holmes D.S."/>
        </authorList>
    </citation>
    <scope>NUCLEOTIDE SEQUENCE</scope>
    <source>
        <strain evidence="1">S0AB</strain>
    </source>
</reference>
<comment type="caution">
    <text evidence="1">The sequence shown here is derived from an EMBL/GenBank/DDBJ whole genome shotgun (WGS) entry which is preliminary data.</text>
</comment>
<name>A0A9X2AD48_9BACL</name>
<keyword evidence="2" id="KW-1185">Reference proteome</keyword>
<proteinExistence type="predicted"/>
<evidence type="ECO:0000313" key="1">
    <source>
        <dbReference type="EMBL" id="MCI0184868.1"/>
    </source>
</evidence>
<dbReference type="AlphaFoldDB" id="A0A9X2AD48"/>
<dbReference type="EMBL" id="JALBUF010000031">
    <property type="protein sequence ID" value="MCI0184868.1"/>
    <property type="molecule type" value="Genomic_DNA"/>
</dbReference>
<evidence type="ECO:0000313" key="2">
    <source>
        <dbReference type="Proteomes" id="UP001139263"/>
    </source>
</evidence>